<dbReference type="Gene3D" id="3.30.1180.10">
    <property type="match status" value="1"/>
</dbReference>
<evidence type="ECO:0000256" key="1">
    <source>
        <dbReference type="ARBA" id="ARBA00023121"/>
    </source>
</evidence>
<dbReference type="Proteomes" id="UP001312865">
    <property type="component" value="Unassembled WGS sequence"/>
</dbReference>
<dbReference type="InterPro" id="IPR043168">
    <property type="entry name" value="DegV_C"/>
</dbReference>
<proteinExistence type="predicted"/>
<name>A0ABU8HD41_9BACI</name>
<dbReference type="SUPFAM" id="SSF82549">
    <property type="entry name" value="DAK1/DegV-like"/>
    <property type="match status" value="1"/>
</dbReference>
<evidence type="ECO:0000313" key="3">
    <source>
        <dbReference type="Proteomes" id="UP001312865"/>
    </source>
</evidence>
<dbReference type="PANTHER" id="PTHR33434">
    <property type="entry name" value="DEGV DOMAIN-CONTAINING PROTEIN DR_1986-RELATED"/>
    <property type="match status" value="1"/>
</dbReference>
<keyword evidence="3" id="KW-1185">Reference proteome</keyword>
<organism evidence="2 3">
    <name type="scientific">Bacillus spongiae</name>
    <dbReference type="NCBI Taxonomy" id="2683610"/>
    <lineage>
        <taxon>Bacteria</taxon>
        <taxon>Bacillati</taxon>
        <taxon>Bacillota</taxon>
        <taxon>Bacilli</taxon>
        <taxon>Bacillales</taxon>
        <taxon>Bacillaceae</taxon>
        <taxon>Bacillus</taxon>
    </lineage>
</organism>
<comment type="caution">
    <text evidence="2">The sequence shown here is derived from an EMBL/GenBank/DDBJ whole genome shotgun (WGS) entry which is preliminary data.</text>
</comment>
<protein>
    <submittedName>
        <fullName evidence="2">DegV family protein</fullName>
    </submittedName>
</protein>
<dbReference type="InterPro" id="IPR050270">
    <property type="entry name" value="DegV_domain_contain"/>
</dbReference>
<dbReference type="PANTHER" id="PTHR33434:SF2">
    <property type="entry name" value="FATTY ACID-BINDING PROTEIN TM_1468"/>
    <property type="match status" value="1"/>
</dbReference>
<keyword evidence="1" id="KW-0446">Lipid-binding</keyword>
<evidence type="ECO:0000313" key="2">
    <source>
        <dbReference type="EMBL" id="MEI5907278.1"/>
    </source>
</evidence>
<dbReference type="RefSeq" id="WP_336586711.1">
    <property type="nucleotide sequence ID" value="NZ_JBBAXC010000006.1"/>
</dbReference>
<gene>
    <name evidence="2" type="ORF">WAK64_09430</name>
</gene>
<dbReference type="Pfam" id="PF02645">
    <property type="entry name" value="DegV"/>
    <property type="match status" value="1"/>
</dbReference>
<accession>A0ABU8HD41</accession>
<dbReference type="EMBL" id="JBBAXC010000006">
    <property type="protein sequence ID" value="MEI5907278.1"/>
    <property type="molecule type" value="Genomic_DNA"/>
</dbReference>
<dbReference type="Gene3D" id="3.40.50.10170">
    <property type="match status" value="1"/>
</dbReference>
<dbReference type="PROSITE" id="PS51482">
    <property type="entry name" value="DEGV"/>
    <property type="match status" value="1"/>
</dbReference>
<reference evidence="2 3" key="1">
    <citation type="journal article" date="2018" name="J. Microbiol.">
        <title>Bacillus spongiae sp. nov., isolated from sponge of Jeju Island.</title>
        <authorList>
            <person name="Lee G.E."/>
            <person name="Im W.T."/>
            <person name="Park J.S."/>
        </authorList>
    </citation>
    <scope>NUCLEOTIDE SEQUENCE [LARGE SCALE GENOMIC DNA]</scope>
    <source>
        <strain evidence="2 3">135PIL107-10</strain>
    </source>
</reference>
<dbReference type="NCBIfam" id="TIGR00762">
    <property type="entry name" value="DegV"/>
    <property type="match status" value="1"/>
</dbReference>
<dbReference type="InterPro" id="IPR003797">
    <property type="entry name" value="DegV"/>
</dbReference>
<sequence length="277" mass="31313">MRVAWVTDSSVHQIKQLDDIYIVPISINVNGETYYDGIDIGQEKIYELIKQDNMEIKTSQPSIGAFVDVYRECEQHYDHIISIHLSSKLSGTYYTAVQASSFVNIPITIIDSNVLSYPLLDLILYGKKLQEKGASVETIKERLEARIPHNEAYVMVGNLGQLHKSGRIKGLTFFLGSMLNIKPVLSIEAGEIIVKNRVRSKARGLKQMTSFLQKALEEATIQHAWIFHGKNETEARKWREALTERFPEVSFLTCPIGTVLSVHAGEELIGISWYKEG</sequence>